<protein>
    <submittedName>
        <fullName evidence="1">Uncharacterized protein</fullName>
    </submittedName>
</protein>
<comment type="caution">
    <text evidence="1">The sequence shown here is derived from an EMBL/GenBank/DDBJ whole genome shotgun (WGS) entry which is preliminary data.</text>
</comment>
<dbReference type="AlphaFoldDB" id="A0A366LCC3"/>
<dbReference type="OrthoDB" id="1262835at2"/>
<dbReference type="EMBL" id="QNQU01000002">
    <property type="protein sequence ID" value="RBQ11538.1"/>
    <property type="molecule type" value="Genomic_DNA"/>
</dbReference>
<evidence type="ECO:0000313" key="1">
    <source>
        <dbReference type="EMBL" id="RBQ11538.1"/>
    </source>
</evidence>
<dbReference type="RefSeq" id="WP_113947452.1">
    <property type="nucleotide sequence ID" value="NZ_QNQU01000002.1"/>
</dbReference>
<keyword evidence="2" id="KW-1185">Reference proteome</keyword>
<gene>
    <name evidence="1" type="ORF">DRW42_03490</name>
</gene>
<proteinExistence type="predicted"/>
<evidence type="ECO:0000313" key="2">
    <source>
        <dbReference type="Proteomes" id="UP000252081"/>
    </source>
</evidence>
<reference evidence="1 2" key="1">
    <citation type="submission" date="2018-07" db="EMBL/GenBank/DDBJ databases">
        <title>A draft genome of a endophytic bacteria, a new species of Pedobacter.</title>
        <authorList>
            <person name="Zhang Z.D."/>
            <person name="Chen Z.J."/>
        </authorList>
    </citation>
    <scope>NUCLEOTIDE SEQUENCE [LARGE SCALE GENOMIC DNA]</scope>
    <source>
        <strain evidence="1 2">RS10</strain>
    </source>
</reference>
<name>A0A366LCC3_9SPHI</name>
<sequence length="111" mass="13166">MDYWKAFELYALFNDLDRVMAVVEHRDDTRIDFIAFKDWFRDELSELEGANVPDFSRVWLWFAPGSDWDRLMGKQGFELGRSVFKRADRWKRSQEFVPGSIVSLGGEYGWS</sequence>
<accession>A0A366LCC3</accession>
<organism evidence="1 2">
    <name type="scientific">Pedobacter miscanthi</name>
    <dbReference type="NCBI Taxonomy" id="2259170"/>
    <lineage>
        <taxon>Bacteria</taxon>
        <taxon>Pseudomonadati</taxon>
        <taxon>Bacteroidota</taxon>
        <taxon>Sphingobacteriia</taxon>
        <taxon>Sphingobacteriales</taxon>
        <taxon>Sphingobacteriaceae</taxon>
        <taxon>Pedobacter</taxon>
    </lineage>
</organism>
<dbReference type="Proteomes" id="UP000252081">
    <property type="component" value="Unassembled WGS sequence"/>
</dbReference>